<evidence type="ECO:0000313" key="22">
    <source>
        <dbReference type="Proteomes" id="UP000488956"/>
    </source>
</evidence>
<keyword evidence="14" id="KW-1185">Reference proteome</keyword>
<dbReference type="GO" id="GO:0003677">
    <property type="term" value="F:DNA binding"/>
    <property type="evidence" value="ECO:0007669"/>
    <property type="project" value="TreeGrafter"/>
</dbReference>
<dbReference type="EMBL" id="QXFX01000189">
    <property type="protein sequence ID" value="KAE9126619.1"/>
    <property type="molecule type" value="Genomic_DNA"/>
</dbReference>
<evidence type="ECO:0000313" key="15">
    <source>
        <dbReference type="Proteomes" id="UP000437068"/>
    </source>
</evidence>
<dbReference type="Proteomes" id="UP000433483">
    <property type="component" value="Unassembled WGS sequence"/>
</dbReference>
<dbReference type="Proteomes" id="UP000460718">
    <property type="component" value="Unassembled WGS sequence"/>
</dbReference>
<organism evidence="5 18">
    <name type="scientific">Phytophthora fragariae</name>
    <dbReference type="NCBI Taxonomy" id="53985"/>
    <lineage>
        <taxon>Eukaryota</taxon>
        <taxon>Sar</taxon>
        <taxon>Stramenopiles</taxon>
        <taxon>Oomycota</taxon>
        <taxon>Peronosporomycetes</taxon>
        <taxon>Peronosporales</taxon>
        <taxon>Peronosporaceae</taxon>
        <taxon>Phytophthora</taxon>
    </lineage>
</organism>
<dbReference type="EMBL" id="QXGB01000435">
    <property type="protein sequence ID" value="KAE9215061.1"/>
    <property type="molecule type" value="Genomic_DNA"/>
</dbReference>
<dbReference type="EMBL" id="QXFZ01000217">
    <property type="protein sequence ID" value="KAE9126385.1"/>
    <property type="molecule type" value="Genomic_DNA"/>
</dbReference>
<protein>
    <recommendedName>
        <fullName evidence="2">DDE-1 domain-containing protein</fullName>
    </recommendedName>
</protein>
<dbReference type="InterPro" id="IPR004875">
    <property type="entry name" value="DDE_SF_endonuclease_dom"/>
</dbReference>
<dbReference type="EMBL" id="QXGC01000405">
    <property type="protein sequence ID" value="KAE9237259.1"/>
    <property type="molecule type" value="Genomic_DNA"/>
</dbReference>
<evidence type="ECO:0000313" key="3">
    <source>
        <dbReference type="EMBL" id="KAE8943932.1"/>
    </source>
</evidence>
<dbReference type="Proteomes" id="UP000441208">
    <property type="component" value="Unassembled WGS sequence"/>
</dbReference>
<evidence type="ECO:0000313" key="17">
    <source>
        <dbReference type="Proteomes" id="UP000440732"/>
    </source>
</evidence>
<evidence type="ECO:0000313" key="13">
    <source>
        <dbReference type="Proteomes" id="UP000429523"/>
    </source>
</evidence>
<evidence type="ECO:0000313" key="7">
    <source>
        <dbReference type="EMBL" id="KAE9146545.1"/>
    </source>
</evidence>
<evidence type="ECO:0000313" key="6">
    <source>
        <dbReference type="EMBL" id="KAE9126619.1"/>
    </source>
</evidence>
<evidence type="ECO:0000313" key="20">
    <source>
        <dbReference type="Proteomes" id="UP000476176"/>
    </source>
</evidence>
<evidence type="ECO:0000313" key="11">
    <source>
        <dbReference type="EMBL" id="KAE9313466.1"/>
    </source>
</evidence>
<proteinExistence type="predicted"/>
<evidence type="ECO:0000313" key="9">
    <source>
        <dbReference type="EMBL" id="KAE9237259.1"/>
    </source>
</evidence>
<dbReference type="AlphaFoldDB" id="A0A6A3SXX7"/>
<evidence type="ECO:0000313" key="5">
    <source>
        <dbReference type="EMBL" id="KAE9126385.1"/>
    </source>
</evidence>
<dbReference type="PANTHER" id="PTHR19303:SF73">
    <property type="entry name" value="PROTEIN PDC2"/>
    <property type="match status" value="1"/>
</dbReference>
<accession>A0A6A3SXX7</accession>
<dbReference type="Proteomes" id="UP000488956">
    <property type="component" value="Unassembled WGS sequence"/>
</dbReference>
<evidence type="ECO:0000256" key="1">
    <source>
        <dbReference type="SAM" id="MobiDB-lite"/>
    </source>
</evidence>
<gene>
    <name evidence="11" type="ORF">PF001_g8733</name>
    <name evidence="10" type="ORF">PF002_g10605</name>
    <name evidence="9" type="ORF">PF004_g8618</name>
    <name evidence="8" type="ORF">PF005_g9581</name>
    <name evidence="7" type="ORF">PF006_g8691</name>
    <name evidence="5" type="ORF">PF007_g6003</name>
    <name evidence="12" type="ORF">PF008_g8692</name>
    <name evidence="3" type="ORF">PF009_g6364</name>
    <name evidence="6" type="ORF">PF010_g5214</name>
    <name evidence="4" type="ORF">PF011_g8331</name>
</gene>
<dbReference type="Proteomes" id="UP000486351">
    <property type="component" value="Unassembled WGS sequence"/>
</dbReference>
<evidence type="ECO:0000313" key="8">
    <source>
        <dbReference type="EMBL" id="KAE9215061.1"/>
    </source>
</evidence>
<dbReference type="GO" id="GO:0005634">
    <property type="term" value="C:nucleus"/>
    <property type="evidence" value="ECO:0007669"/>
    <property type="project" value="TreeGrafter"/>
</dbReference>
<evidence type="ECO:0000313" key="16">
    <source>
        <dbReference type="Proteomes" id="UP000440367"/>
    </source>
</evidence>
<dbReference type="OrthoDB" id="126713at2759"/>
<dbReference type="EMBL" id="QXGF01000228">
    <property type="protein sequence ID" value="KAE8943932.1"/>
    <property type="molecule type" value="Genomic_DNA"/>
</dbReference>
<evidence type="ECO:0000313" key="18">
    <source>
        <dbReference type="Proteomes" id="UP000441208"/>
    </source>
</evidence>
<evidence type="ECO:0000313" key="12">
    <source>
        <dbReference type="EMBL" id="KAE9345563.1"/>
    </source>
</evidence>
<evidence type="ECO:0000313" key="19">
    <source>
        <dbReference type="Proteomes" id="UP000460718"/>
    </source>
</evidence>
<feature type="domain" description="DDE-1" evidence="2">
    <location>
        <begin position="29"/>
        <end position="110"/>
    </location>
</feature>
<evidence type="ECO:0000259" key="2">
    <source>
        <dbReference type="Pfam" id="PF03184"/>
    </source>
</evidence>
<dbReference type="PANTHER" id="PTHR19303">
    <property type="entry name" value="TRANSPOSON"/>
    <property type="match status" value="1"/>
</dbReference>
<dbReference type="Pfam" id="PF03184">
    <property type="entry name" value="DDE_1"/>
    <property type="match status" value="1"/>
</dbReference>
<reference evidence="13 14" key="1">
    <citation type="submission" date="2018-08" db="EMBL/GenBank/DDBJ databases">
        <title>Genomic investigation of the strawberry pathogen Phytophthora fragariae indicates pathogenicity is determined by transcriptional variation in three key races.</title>
        <authorList>
            <person name="Adams T.M."/>
            <person name="Armitage A.D."/>
            <person name="Sobczyk M.K."/>
            <person name="Bates H.J."/>
            <person name="Dunwell J.M."/>
            <person name="Nellist C.F."/>
            <person name="Harrison R.J."/>
        </authorList>
    </citation>
    <scope>NUCLEOTIDE SEQUENCE [LARGE SCALE GENOMIC DNA]</scope>
    <source>
        <strain evidence="11 15">A4</strain>
        <strain evidence="10 16">BC-1</strain>
        <strain evidence="9 20">BC-23</strain>
        <strain evidence="8 14">NOV-27</strain>
        <strain evidence="7 17">NOV-5</strain>
        <strain evidence="5 18">NOV-71</strain>
        <strain evidence="12 21">NOV-77</strain>
        <strain evidence="3 13">NOV-9</strain>
        <strain evidence="6 22">ONT-3</strain>
        <strain evidence="4 19">SCRP245</strain>
    </source>
</reference>
<evidence type="ECO:0000313" key="14">
    <source>
        <dbReference type="Proteomes" id="UP000433483"/>
    </source>
</evidence>
<dbReference type="Proteomes" id="UP000437068">
    <property type="component" value="Unassembled WGS sequence"/>
</dbReference>
<dbReference type="Proteomes" id="UP000440367">
    <property type="component" value="Unassembled WGS sequence"/>
</dbReference>
<evidence type="ECO:0000313" key="10">
    <source>
        <dbReference type="EMBL" id="KAE9238631.1"/>
    </source>
</evidence>
<dbReference type="Proteomes" id="UP000429523">
    <property type="component" value="Unassembled WGS sequence"/>
</dbReference>
<sequence>MDETAFFYRRDPRGTLTTNKKEKGKKQSKARITVCVGTNADGSERLPLHFIGTAFKPQSFKNHDLYAETGATYTNTAKAWMNTVKFCEWLEDFNSNMRLQERPVLLLVDN</sequence>
<dbReference type="Proteomes" id="UP000476176">
    <property type="component" value="Unassembled WGS sequence"/>
</dbReference>
<feature type="region of interest" description="Disordered" evidence="1">
    <location>
        <begin position="1"/>
        <end position="27"/>
    </location>
</feature>
<dbReference type="EMBL" id="QXFY01000397">
    <property type="protein sequence ID" value="KAE9345563.1"/>
    <property type="molecule type" value="Genomic_DNA"/>
</dbReference>
<evidence type="ECO:0000313" key="4">
    <source>
        <dbReference type="EMBL" id="KAE9013783.1"/>
    </source>
</evidence>
<dbReference type="EMBL" id="QXGA01000400">
    <property type="protein sequence ID" value="KAE9146545.1"/>
    <property type="molecule type" value="Genomic_DNA"/>
</dbReference>
<name>A0A6A3SXX7_9STRA</name>
<dbReference type="EMBL" id="QXFW01000390">
    <property type="protein sequence ID" value="KAE9013783.1"/>
    <property type="molecule type" value="Genomic_DNA"/>
</dbReference>
<dbReference type="InterPro" id="IPR050863">
    <property type="entry name" value="CenT-Element_Derived"/>
</dbReference>
<dbReference type="EMBL" id="QXGE01000403">
    <property type="protein sequence ID" value="KAE9313466.1"/>
    <property type="molecule type" value="Genomic_DNA"/>
</dbReference>
<dbReference type="Proteomes" id="UP000440732">
    <property type="component" value="Unassembled WGS sequence"/>
</dbReference>
<dbReference type="EMBL" id="QXGD01000468">
    <property type="protein sequence ID" value="KAE9238631.1"/>
    <property type="molecule type" value="Genomic_DNA"/>
</dbReference>
<comment type="caution">
    <text evidence="5">The sequence shown here is derived from an EMBL/GenBank/DDBJ whole genome shotgun (WGS) entry which is preliminary data.</text>
</comment>
<evidence type="ECO:0000313" key="21">
    <source>
        <dbReference type="Proteomes" id="UP000486351"/>
    </source>
</evidence>